<gene>
    <name evidence="2" type="ORF">S06H3_25979</name>
</gene>
<reference evidence="2" key="1">
    <citation type="journal article" date="2014" name="Front. Microbiol.">
        <title>High frequency of phylogenetically diverse reductive dehalogenase-homologous genes in deep subseafloor sedimentary metagenomes.</title>
        <authorList>
            <person name="Kawai M."/>
            <person name="Futagami T."/>
            <person name="Toyoda A."/>
            <person name="Takaki Y."/>
            <person name="Nishi S."/>
            <person name="Hori S."/>
            <person name="Arai W."/>
            <person name="Tsubouchi T."/>
            <person name="Morono Y."/>
            <person name="Uchiyama I."/>
            <person name="Ito T."/>
            <person name="Fujiyama A."/>
            <person name="Inagaki F."/>
            <person name="Takami H."/>
        </authorList>
    </citation>
    <scope>NUCLEOTIDE SEQUENCE</scope>
    <source>
        <strain evidence="2">Expedition CK06-06</strain>
    </source>
</reference>
<keyword evidence="1" id="KW-0812">Transmembrane</keyword>
<keyword evidence="1" id="KW-0472">Membrane</keyword>
<protein>
    <recommendedName>
        <fullName evidence="3">ZIP family metal transporter</fullName>
    </recommendedName>
</protein>
<dbReference type="AlphaFoldDB" id="X1NFH5"/>
<feature type="transmembrane region" description="Helical" evidence="1">
    <location>
        <begin position="67"/>
        <end position="86"/>
    </location>
</feature>
<feature type="non-terminal residue" evidence="2">
    <location>
        <position position="108"/>
    </location>
</feature>
<evidence type="ECO:0008006" key="3">
    <source>
        <dbReference type="Google" id="ProtNLM"/>
    </source>
</evidence>
<feature type="transmembrane region" description="Helical" evidence="1">
    <location>
        <begin position="12"/>
        <end position="31"/>
    </location>
</feature>
<sequence length="108" mass="11161">MPPSAELIRIGFLASLVAGLATGAGALPVLFTRQVSDRILDVMLGFAAGVMLAATAFSLLIPAIELGGIWIAVLGTVIGGLFLHLVDRFTPHLHFISGPEGPSSNLRG</sequence>
<accession>X1NFH5</accession>
<dbReference type="EMBL" id="BARV01014988">
    <property type="protein sequence ID" value="GAI25535.1"/>
    <property type="molecule type" value="Genomic_DNA"/>
</dbReference>
<feature type="transmembrane region" description="Helical" evidence="1">
    <location>
        <begin position="43"/>
        <end position="61"/>
    </location>
</feature>
<proteinExistence type="predicted"/>
<comment type="caution">
    <text evidence="2">The sequence shown here is derived from an EMBL/GenBank/DDBJ whole genome shotgun (WGS) entry which is preliminary data.</text>
</comment>
<name>X1NFH5_9ZZZZ</name>
<organism evidence="2">
    <name type="scientific">marine sediment metagenome</name>
    <dbReference type="NCBI Taxonomy" id="412755"/>
    <lineage>
        <taxon>unclassified sequences</taxon>
        <taxon>metagenomes</taxon>
        <taxon>ecological metagenomes</taxon>
    </lineage>
</organism>
<keyword evidence="1" id="KW-1133">Transmembrane helix</keyword>
<evidence type="ECO:0000313" key="2">
    <source>
        <dbReference type="EMBL" id="GAI25535.1"/>
    </source>
</evidence>
<evidence type="ECO:0000256" key="1">
    <source>
        <dbReference type="SAM" id="Phobius"/>
    </source>
</evidence>